<dbReference type="Proteomes" id="UP000288805">
    <property type="component" value="Unassembled WGS sequence"/>
</dbReference>
<name>A0A438HUU3_VITVI</name>
<sequence length="119" mass="12565">MRAGAPTEGPMPEVTPHATPRTPPIILAVSEPPPPSESRIAISISKFRGLYTTAFGILSPPEHDIPIPSEPTDPSQDPPLVEQTMPPEETTIGEIETSIPSIQTSAAESSSPHDPPTTI</sequence>
<feature type="compositionally biased region" description="Low complexity" evidence="1">
    <location>
        <begin position="84"/>
        <end position="102"/>
    </location>
</feature>
<reference evidence="2 3" key="1">
    <citation type="journal article" date="2018" name="PLoS Genet.">
        <title>Population sequencing reveals clonal diversity and ancestral inbreeding in the grapevine cultivar Chardonnay.</title>
        <authorList>
            <person name="Roach M.J."/>
            <person name="Johnson D.L."/>
            <person name="Bohlmann J."/>
            <person name="van Vuuren H.J."/>
            <person name="Jones S.J."/>
            <person name="Pretorius I.S."/>
            <person name="Schmidt S.A."/>
            <person name="Borneman A.R."/>
        </authorList>
    </citation>
    <scope>NUCLEOTIDE SEQUENCE [LARGE SCALE GENOMIC DNA]</scope>
    <source>
        <strain evidence="3">cv. Chardonnay</strain>
        <tissue evidence="2">Leaf</tissue>
    </source>
</reference>
<feature type="region of interest" description="Disordered" evidence="1">
    <location>
        <begin position="59"/>
        <end position="119"/>
    </location>
</feature>
<dbReference type="EMBL" id="QGNW01000175">
    <property type="protein sequence ID" value="RVW88226.1"/>
    <property type="molecule type" value="Genomic_DNA"/>
</dbReference>
<evidence type="ECO:0000313" key="3">
    <source>
        <dbReference type="Proteomes" id="UP000288805"/>
    </source>
</evidence>
<comment type="caution">
    <text evidence="2">The sequence shown here is derived from an EMBL/GenBank/DDBJ whole genome shotgun (WGS) entry which is preliminary data.</text>
</comment>
<accession>A0A438HUU3</accession>
<protein>
    <submittedName>
        <fullName evidence="2">Uncharacterized protein</fullName>
    </submittedName>
</protein>
<organism evidence="2 3">
    <name type="scientific">Vitis vinifera</name>
    <name type="common">Grape</name>
    <dbReference type="NCBI Taxonomy" id="29760"/>
    <lineage>
        <taxon>Eukaryota</taxon>
        <taxon>Viridiplantae</taxon>
        <taxon>Streptophyta</taxon>
        <taxon>Embryophyta</taxon>
        <taxon>Tracheophyta</taxon>
        <taxon>Spermatophyta</taxon>
        <taxon>Magnoliopsida</taxon>
        <taxon>eudicotyledons</taxon>
        <taxon>Gunneridae</taxon>
        <taxon>Pentapetalae</taxon>
        <taxon>rosids</taxon>
        <taxon>Vitales</taxon>
        <taxon>Vitaceae</taxon>
        <taxon>Viteae</taxon>
        <taxon>Vitis</taxon>
    </lineage>
</organism>
<proteinExistence type="predicted"/>
<feature type="region of interest" description="Disordered" evidence="1">
    <location>
        <begin position="1"/>
        <end position="36"/>
    </location>
</feature>
<dbReference type="AlphaFoldDB" id="A0A438HUU3"/>
<feature type="compositionally biased region" description="Polar residues" evidence="1">
    <location>
        <begin position="103"/>
        <end position="112"/>
    </location>
</feature>
<gene>
    <name evidence="2" type="ORF">CK203_038717</name>
</gene>
<evidence type="ECO:0000313" key="2">
    <source>
        <dbReference type="EMBL" id="RVW88226.1"/>
    </source>
</evidence>
<evidence type="ECO:0000256" key="1">
    <source>
        <dbReference type="SAM" id="MobiDB-lite"/>
    </source>
</evidence>